<dbReference type="Proteomes" id="UP001152561">
    <property type="component" value="Unassembled WGS sequence"/>
</dbReference>
<protein>
    <submittedName>
        <fullName evidence="1">Uncharacterized protein</fullName>
    </submittedName>
</protein>
<dbReference type="PANTHER" id="PTHR35121">
    <property type="entry name" value="HOMEODOMAIN PROTEIN 8, PUTATIVE-RELATED"/>
    <property type="match status" value="1"/>
</dbReference>
<gene>
    <name evidence="1" type="ORF">K7X08_011530</name>
</gene>
<accession>A0A9Q1MKX0</accession>
<dbReference type="PANTHER" id="PTHR35121:SF2">
    <property type="entry name" value="SWIM-TYPE DOMAIN-CONTAINING PROTEIN"/>
    <property type="match status" value="1"/>
</dbReference>
<dbReference type="EMBL" id="JAJAGQ010000005">
    <property type="protein sequence ID" value="KAJ8562239.1"/>
    <property type="molecule type" value="Genomic_DNA"/>
</dbReference>
<name>A0A9Q1MKX0_9SOLA</name>
<proteinExistence type="predicted"/>
<dbReference type="AlphaFoldDB" id="A0A9Q1MKX0"/>
<keyword evidence="2" id="KW-1185">Reference proteome</keyword>
<dbReference type="OrthoDB" id="1696465at2759"/>
<comment type="caution">
    <text evidence="1">The sequence shown here is derived from an EMBL/GenBank/DDBJ whole genome shotgun (WGS) entry which is preliminary data.</text>
</comment>
<evidence type="ECO:0000313" key="2">
    <source>
        <dbReference type="Proteomes" id="UP001152561"/>
    </source>
</evidence>
<organism evidence="1 2">
    <name type="scientific">Anisodus acutangulus</name>
    <dbReference type="NCBI Taxonomy" id="402998"/>
    <lineage>
        <taxon>Eukaryota</taxon>
        <taxon>Viridiplantae</taxon>
        <taxon>Streptophyta</taxon>
        <taxon>Embryophyta</taxon>
        <taxon>Tracheophyta</taxon>
        <taxon>Spermatophyta</taxon>
        <taxon>Magnoliopsida</taxon>
        <taxon>eudicotyledons</taxon>
        <taxon>Gunneridae</taxon>
        <taxon>Pentapetalae</taxon>
        <taxon>asterids</taxon>
        <taxon>lamiids</taxon>
        <taxon>Solanales</taxon>
        <taxon>Solanaceae</taxon>
        <taxon>Solanoideae</taxon>
        <taxon>Hyoscyameae</taxon>
        <taxon>Anisodus</taxon>
    </lineage>
</organism>
<sequence>MATGAAGDGIFRGVFDGCISGDMGIQRRPYHRNCGCELHRSGGNCSHSSRCINVSYPIRRSWSESCLSLAASASSGHSSPASSPAPAMELAGNKSLVRASIEDYDDVVLFKVLL</sequence>
<reference evidence="2" key="1">
    <citation type="journal article" date="2023" name="Proc. Natl. Acad. Sci. U.S.A.">
        <title>Genomic and structural basis for evolution of tropane alkaloid biosynthesis.</title>
        <authorList>
            <person name="Wanga Y.-J."/>
            <person name="Taina T."/>
            <person name="Yua J.-Y."/>
            <person name="Lia J."/>
            <person name="Xua B."/>
            <person name="Chenc J."/>
            <person name="D'Auriad J.C."/>
            <person name="Huanga J.-P."/>
            <person name="Huanga S.-X."/>
        </authorList>
    </citation>
    <scope>NUCLEOTIDE SEQUENCE [LARGE SCALE GENOMIC DNA]</scope>
    <source>
        <strain evidence="2">cv. KIB-2019</strain>
    </source>
</reference>
<evidence type="ECO:0000313" key="1">
    <source>
        <dbReference type="EMBL" id="KAJ8562239.1"/>
    </source>
</evidence>